<dbReference type="AlphaFoldDB" id="A0A0X1KMX4"/>
<accession>A0A0X1KMX4</accession>
<dbReference type="STRING" id="1432656.X802_02075"/>
<organism evidence="1 2">
    <name type="scientific">Thermococcus guaymasensis DSM 11113</name>
    <dbReference type="NCBI Taxonomy" id="1432656"/>
    <lineage>
        <taxon>Archaea</taxon>
        <taxon>Methanobacteriati</taxon>
        <taxon>Methanobacteriota</taxon>
        <taxon>Thermococci</taxon>
        <taxon>Thermococcales</taxon>
        <taxon>Thermococcaceae</taxon>
        <taxon>Thermococcus</taxon>
    </lineage>
</organism>
<name>A0A0X1KMX4_9EURY</name>
<dbReference type="PATRIC" id="fig|1432656.3.peg.405"/>
<gene>
    <name evidence="1" type="ORF">X802_02075</name>
</gene>
<dbReference type="InterPro" id="IPR015422">
    <property type="entry name" value="PyrdxlP-dep_Trfase_small"/>
</dbReference>
<dbReference type="Proteomes" id="UP000062043">
    <property type="component" value="Chromosome"/>
</dbReference>
<evidence type="ECO:0000313" key="1">
    <source>
        <dbReference type="EMBL" id="AJC72652.1"/>
    </source>
</evidence>
<dbReference type="InterPro" id="IPR015424">
    <property type="entry name" value="PyrdxlP-dep_Trfase"/>
</dbReference>
<protein>
    <submittedName>
        <fullName evidence="1">Uncharacterized protein</fullName>
    </submittedName>
</protein>
<dbReference type="SUPFAM" id="SSF53383">
    <property type="entry name" value="PLP-dependent transferases"/>
    <property type="match status" value="1"/>
</dbReference>
<sequence length="62" mass="6909">MLKVLEENLPEAEFTKPIVGMLIMLFLPEGADGMAFASELMEKKEVVVVPGKPFRTEAEKTQ</sequence>
<dbReference type="KEGG" id="tgy:X802_02075"/>
<keyword evidence="2" id="KW-1185">Reference proteome</keyword>
<dbReference type="RefSeq" id="WP_245608322.1">
    <property type="nucleotide sequence ID" value="NZ_CP007140.1"/>
</dbReference>
<evidence type="ECO:0000313" key="2">
    <source>
        <dbReference type="Proteomes" id="UP000062043"/>
    </source>
</evidence>
<dbReference type="Gene3D" id="3.90.1150.10">
    <property type="entry name" value="Aspartate Aminotransferase, domain 1"/>
    <property type="match status" value="1"/>
</dbReference>
<proteinExistence type="predicted"/>
<dbReference type="GeneID" id="71811902"/>
<reference evidence="1 2" key="1">
    <citation type="submission" date="2014-01" db="EMBL/GenBank/DDBJ databases">
        <title>Genome sequencing of Thermococcus guaymasensis.</title>
        <authorList>
            <person name="Zhang X."/>
            <person name="Alvare G."/>
            <person name="Fristensky B."/>
            <person name="Chen L."/>
            <person name="Suen T."/>
            <person name="Chen Q."/>
            <person name="Ma K."/>
        </authorList>
    </citation>
    <scope>NUCLEOTIDE SEQUENCE [LARGE SCALE GENOMIC DNA]</scope>
    <source>
        <strain evidence="1 2">DSM 11113</strain>
    </source>
</reference>
<dbReference type="EMBL" id="CP007140">
    <property type="protein sequence ID" value="AJC72652.1"/>
    <property type="molecule type" value="Genomic_DNA"/>
</dbReference>